<organism evidence="2 3">
    <name type="scientific">Mucilaginibacter jinjuensis</name>
    <dbReference type="NCBI Taxonomy" id="1176721"/>
    <lineage>
        <taxon>Bacteria</taxon>
        <taxon>Pseudomonadati</taxon>
        <taxon>Bacteroidota</taxon>
        <taxon>Sphingobacteriia</taxon>
        <taxon>Sphingobacteriales</taxon>
        <taxon>Sphingobacteriaceae</taxon>
        <taxon>Mucilaginibacter</taxon>
    </lineage>
</organism>
<dbReference type="EMBL" id="CP117167">
    <property type="protein sequence ID" value="WCT10401.1"/>
    <property type="molecule type" value="Genomic_DNA"/>
</dbReference>
<reference evidence="2 3" key="1">
    <citation type="submission" date="2023-02" db="EMBL/GenBank/DDBJ databases">
        <title>Genome sequence of Mucilaginibacter jinjuensis strain KACC 16571.</title>
        <authorList>
            <person name="Kim S."/>
            <person name="Heo J."/>
            <person name="Kwon S.-W."/>
        </authorList>
    </citation>
    <scope>NUCLEOTIDE SEQUENCE [LARGE SCALE GENOMIC DNA]</scope>
    <source>
        <strain evidence="2 3">KACC 16571</strain>
    </source>
</reference>
<protein>
    <recommendedName>
        <fullName evidence="4">Nickel transport protein</fullName>
    </recommendedName>
</protein>
<feature type="signal peptide" evidence="1">
    <location>
        <begin position="1"/>
        <end position="27"/>
    </location>
</feature>
<proteinExistence type="predicted"/>
<feature type="chain" id="PRO_5047391306" description="Nickel transport protein" evidence="1">
    <location>
        <begin position="28"/>
        <end position="248"/>
    </location>
</feature>
<gene>
    <name evidence="2" type="ORF">PQO05_16825</name>
</gene>
<evidence type="ECO:0000313" key="2">
    <source>
        <dbReference type="EMBL" id="WCT10401.1"/>
    </source>
</evidence>
<sequence>MMNKRVTITIATCIAFLLMFTMFSLNASASAYWLEVSGSGKVNEAVTIQVCYGSIDDYGVRQRDTGKELKLTGDFKFFVTLSDGNREEIQLHPKKDCWEGSFLPRANGIYHIAGINDKHPVVDRSKSGGINEKPVDYLCADYTVGNGTLLDKPTQQLDIITHYEGRKVIIKTYNNGSPAASGTKLRVFNPDNWEKELTLDEHGEATFVPTIKGLYIIRQDWIDKTAGTYLGTAFADTRYRCNYCLKFE</sequence>
<accession>A0ABY7T3U9</accession>
<evidence type="ECO:0000313" key="3">
    <source>
        <dbReference type="Proteomes" id="UP001216139"/>
    </source>
</evidence>
<name>A0ABY7T3U9_9SPHI</name>
<keyword evidence="3" id="KW-1185">Reference proteome</keyword>
<evidence type="ECO:0008006" key="4">
    <source>
        <dbReference type="Google" id="ProtNLM"/>
    </source>
</evidence>
<keyword evidence="1" id="KW-0732">Signal</keyword>
<dbReference type="RefSeq" id="WP_273628588.1">
    <property type="nucleotide sequence ID" value="NZ_CP117167.1"/>
</dbReference>
<evidence type="ECO:0000256" key="1">
    <source>
        <dbReference type="SAM" id="SignalP"/>
    </source>
</evidence>
<dbReference type="Proteomes" id="UP001216139">
    <property type="component" value="Chromosome"/>
</dbReference>